<proteinExistence type="predicted"/>
<dbReference type="EMBL" id="CAJNOU010004303">
    <property type="protein sequence ID" value="CAF1435978.1"/>
    <property type="molecule type" value="Genomic_DNA"/>
</dbReference>
<organism evidence="2 3">
    <name type="scientific">Rotaria sordida</name>
    <dbReference type="NCBI Taxonomy" id="392033"/>
    <lineage>
        <taxon>Eukaryota</taxon>
        <taxon>Metazoa</taxon>
        <taxon>Spiralia</taxon>
        <taxon>Gnathifera</taxon>
        <taxon>Rotifera</taxon>
        <taxon>Eurotatoria</taxon>
        <taxon>Bdelloidea</taxon>
        <taxon>Philodinida</taxon>
        <taxon>Philodinidae</taxon>
        <taxon>Rotaria</taxon>
    </lineage>
</organism>
<sequence length="178" mass="20921">MIKEQNDSIHISSSSSSKFAAITSKQDQYGNNILIHIILLLIFADINRKKFRQIEHSNPQYNHSDHRRRRLKRSSKSTESLSFTITIQHKFEEHDNMVREKTKMIEEQNDSIHISSSSSSSSKFAAITSKQDQYGNNILIHIILLLIFADVNRKKFRQIKHSNPQCNHSDHRRRRLKR</sequence>
<name>A0A815N8Y5_9BILA</name>
<comment type="caution">
    <text evidence="2">The sequence shown here is derived from an EMBL/GenBank/DDBJ whole genome shotgun (WGS) entry which is preliminary data.</text>
</comment>
<gene>
    <name evidence="2" type="ORF">SEV965_LOCUS32989</name>
</gene>
<feature type="region of interest" description="Disordered" evidence="1">
    <location>
        <begin position="159"/>
        <end position="178"/>
    </location>
</feature>
<feature type="region of interest" description="Disordered" evidence="1">
    <location>
        <begin position="57"/>
        <end position="79"/>
    </location>
</feature>
<protein>
    <submittedName>
        <fullName evidence="2">Uncharacterized protein</fullName>
    </submittedName>
</protein>
<evidence type="ECO:0000313" key="3">
    <source>
        <dbReference type="Proteomes" id="UP000663889"/>
    </source>
</evidence>
<dbReference type="Proteomes" id="UP000663889">
    <property type="component" value="Unassembled WGS sequence"/>
</dbReference>
<accession>A0A815N8Y5</accession>
<dbReference type="AlphaFoldDB" id="A0A815N8Y5"/>
<reference evidence="2" key="1">
    <citation type="submission" date="2021-02" db="EMBL/GenBank/DDBJ databases">
        <authorList>
            <person name="Nowell W R."/>
        </authorList>
    </citation>
    <scope>NUCLEOTIDE SEQUENCE</scope>
</reference>
<evidence type="ECO:0000256" key="1">
    <source>
        <dbReference type="SAM" id="MobiDB-lite"/>
    </source>
</evidence>
<evidence type="ECO:0000313" key="2">
    <source>
        <dbReference type="EMBL" id="CAF1435978.1"/>
    </source>
</evidence>
<feature type="compositionally biased region" description="Basic residues" evidence="1">
    <location>
        <begin position="65"/>
        <end position="75"/>
    </location>
</feature>